<reference evidence="1" key="2">
    <citation type="journal article" date="2015" name="Data Brief">
        <title>Shoot transcriptome of the giant reed, Arundo donax.</title>
        <authorList>
            <person name="Barrero R.A."/>
            <person name="Guerrero F.D."/>
            <person name="Moolhuijzen P."/>
            <person name="Goolsby J.A."/>
            <person name="Tidwell J."/>
            <person name="Bellgard S.E."/>
            <person name="Bellgard M.I."/>
        </authorList>
    </citation>
    <scope>NUCLEOTIDE SEQUENCE</scope>
    <source>
        <tissue evidence="1">Shoot tissue taken approximately 20 cm above the soil surface</tissue>
    </source>
</reference>
<sequence length="26" mass="3165">MFKKKVKVPITFCFTFRSVRHCCNLM</sequence>
<accession>A0A0A9DB85</accession>
<evidence type="ECO:0000313" key="1">
    <source>
        <dbReference type="EMBL" id="JAD85051.1"/>
    </source>
</evidence>
<proteinExistence type="predicted"/>
<protein>
    <submittedName>
        <fullName evidence="1">Uncharacterized protein</fullName>
    </submittedName>
</protein>
<name>A0A0A9DB85_ARUDO</name>
<dbReference type="AlphaFoldDB" id="A0A0A9DB85"/>
<reference evidence="1" key="1">
    <citation type="submission" date="2014-09" db="EMBL/GenBank/DDBJ databases">
        <authorList>
            <person name="Magalhaes I.L.F."/>
            <person name="Oliveira U."/>
            <person name="Santos F.R."/>
            <person name="Vidigal T.H.D.A."/>
            <person name="Brescovit A.D."/>
            <person name="Santos A.J."/>
        </authorList>
    </citation>
    <scope>NUCLEOTIDE SEQUENCE</scope>
    <source>
        <tissue evidence="1">Shoot tissue taken approximately 20 cm above the soil surface</tissue>
    </source>
</reference>
<dbReference type="EMBL" id="GBRH01212844">
    <property type="protein sequence ID" value="JAD85051.1"/>
    <property type="molecule type" value="Transcribed_RNA"/>
</dbReference>
<organism evidence="1">
    <name type="scientific">Arundo donax</name>
    <name type="common">Giant reed</name>
    <name type="synonym">Donax arundinaceus</name>
    <dbReference type="NCBI Taxonomy" id="35708"/>
    <lineage>
        <taxon>Eukaryota</taxon>
        <taxon>Viridiplantae</taxon>
        <taxon>Streptophyta</taxon>
        <taxon>Embryophyta</taxon>
        <taxon>Tracheophyta</taxon>
        <taxon>Spermatophyta</taxon>
        <taxon>Magnoliopsida</taxon>
        <taxon>Liliopsida</taxon>
        <taxon>Poales</taxon>
        <taxon>Poaceae</taxon>
        <taxon>PACMAD clade</taxon>
        <taxon>Arundinoideae</taxon>
        <taxon>Arundineae</taxon>
        <taxon>Arundo</taxon>
    </lineage>
</organism>